<reference evidence="2" key="1">
    <citation type="journal article" date="2020" name="Stud. Mycol.">
        <title>101 Dothideomycetes genomes: a test case for predicting lifestyles and emergence of pathogens.</title>
        <authorList>
            <person name="Haridas S."/>
            <person name="Albert R."/>
            <person name="Binder M."/>
            <person name="Bloem J."/>
            <person name="Labutti K."/>
            <person name="Salamov A."/>
            <person name="Andreopoulos B."/>
            <person name="Baker S."/>
            <person name="Barry K."/>
            <person name="Bills G."/>
            <person name="Bluhm B."/>
            <person name="Cannon C."/>
            <person name="Castanera R."/>
            <person name="Culley D."/>
            <person name="Daum C."/>
            <person name="Ezra D."/>
            <person name="Gonzalez J."/>
            <person name="Henrissat B."/>
            <person name="Kuo A."/>
            <person name="Liang C."/>
            <person name="Lipzen A."/>
            <person name="Lutzoni F."/>
            <person name="Magnuson J."/>
            <person name="Mondo S."/>
            <person name="Nolan M."/>
            <person name="Ohm R."/>
            <person name="Pangilinan J."/>
            <person name="Park H.-J."/>
            <person name="Ramirez L."/>
            <person name="Alfaro M."/>
            <person name="Sun H."/>
            <person name="Tritt A."/>
            <person name="Yoshinaga Y."/>
            <person name="Zwiers L.-H."/>
            <person name="Turgeon B."/>
            <person name="Goodwin S."/>
            <person name="Spatafora J."/>
            <person name="Crous P."/>
            <person name="Grigoriev I."/>
        </authorList>
    </citation>
    <scope>NUCLEOTIDE SEQUENCE</scope>
    <source>
        <strain evidence="2">CBS 123094</strain>
    </source>
</reference>
<keyword evidence="3" id="KW-1185">Reference proteome</keyword>
<feature type="domain" description="Heterokaryon incompatibility" evidence="1">
    <location>
        <begin position="24"/>
        <end position="120"/>
    </location>
</feature>
<dbReference type="EMBL" id="ML977569">
    <property type="protein sequence ID" value="KAF2004108.1"/>
    <property type="molecule type" value="Genomic_DNA"/>
</dbReference>
<evidence type="ECO:0000313" key="2">
    <source>
        <dbReference type="EMBL" id="KAF2004108.1"/>
    </source>
</evidence>
<proteinExistence type="predicted"/>
<dbReference type="PANTHER" id="PTHR10622:SF10">
    <property type="entry name" value="HET DOMAIN-CONTAINING PROTEIN"/>
    <property type="match status" value="1"/>
</dbReference>
<dbReference type="PANTHER" id="PTHR10622">
    <property type="entry name" value="HET DOMAIN-CONTAINING PROTEIN"/>
    <property type="match status" value="1"/>
</dbReference>
<dbReference type="Pfam" id="PF06985">
    <property type="entry name" value="HET"/>
    <property type="match status" value="1"/>
</dbReference>
<name>A0A6A5WSR4_9PLEO</name>
<evidence type="ECO:0000259" key="1">
    <source>
        <dbReference type="Pfam" id="PF06985"/>
    </source>
</evidence>
<protein>
    <submittedName>
        <fullName evidence="2">HET-domain-containing protein</fullName>
    </submittedName>
</protein>
<dbReference type="Proteomes" id="UP000799779">
    <property type="component" value="Unassembled WGS sequence"/>
</dbReference>
<organism evidence="2 3">
    <name type="scientific">Amniculicola lignicola CBS 123094</name>
    <dbReference type="NCBI Taxonomy" id="1392246"/>
    <lineage>
        <taxon>Eukaryota</taxon>
        <taxon>Fungi</taxon>
        <taxon>Dikarya</taxon>
        <taxon>Ascomycota</taxon>
        <taxon>Pezizomycotina</taxon>
        <taxon>Dothideomycetes</taxon>
        <taxon>Pleosporomycetidae</taxon>
        <taxon>Pleosporales</taxon>
        <taxon>Amniculicolaceae</taxon>
        <taxon>Amniculicola</taxon>
    </lineage>
</organism>
<dbReference type="InterPro" id="IPR010730">
    <property type="entry name" value="HET"/>
</dbReference>
<dbReference type="AlphaFoldDB" id="A0A6A5WSR4"/>
<evidence type="ECO:0000313" key="3">
    <source>
        <dbReference type="Proteomes" id="UP000799779"/>
    </source>
</evidence>
<gene>
    <name evidence="2" type="ORF">P154DRAFT_588773</name>
</gene>
<accession>A0A6A5WSR4</accession>
<dbReference type="OrthoDB" id="20872at2759"/>
<sequence length="255" mass="29612">MRLLHSKTFDFRDFEWGSLVTPPYAILSHTWEGTEVTFQDMEAFRIKNESRRIRKMRGFSKIAACCAQAVRDGYEYVWIDTCCINKESSAELSEAINSMYRWYQGAAICYAYLFDVTAASDEDDFNSIRRSKWFTRGWTLQELIAPSEVHFYGSRWFSLGRRAFLGSRSTLTPILFQTTRIHIEVFAGADIKTYSIAQRMSWASKRQTKRVEDIAYSLMGIFGVSMPMLYGEGEYAFIRLQQEIMKTSDDQSLFA</sequence>